<dbReference type="GO" id="GO:0032993">
    <property type="term" value="C:protein-DNA complex"/>
    <property type="evidence" value="ECO:0007669"/>
    <property type="project" value="TreeGrafter"/>
</dbReference>
<keyword evidence="1" id="KW-0597">Phosphoprotein</keyword>
<organism evidence="8 9">
    <name type="scientific">Brevibacillus thermoruber</name>
    <dbReference type="NCBI Taxonomy" id="33942"/>
    <lineage>
        <taxon>Bacteria</taxon>
        <taxon>Bacillati</taxon>
        <taxon>Bacillota</taxon>
        <taxon>Bacilli</taxon>
        <taxon>Bacillales</taxon>
        <taxon>Paenibacillaceae</taxon>
        <taxon>Brevibacillus</taxon>
    </lineage>
</organism>
<evidence type="ECO:0000256" key="4">
    <source>
        <dbReference type="ARBA" id="ARBA00023125"/>
    </source>
</evidence>
<dbReference type="Gene3D" id="1.10.10.10">
    <property type="entry name" value="Winged helix-like DNA-binding domain superfamily/Winged helix DNA-binding domain"/>
    <property type="match status" value="1"/>
</dbReference>
<dbReference type="SUPFAM" id="SSF46894">
    <property type="entry name" value="C-terminal effector domain of the bipartite response regulators"/>
    <property type="match status" value="1"/>
</dbReference>
<evidence type="ECO:0000256" key="2">
    <source>
        <dbReference type="ARBA" id="ARBA00023012"/>
    </source>
</evidence>
<dbReference type="InterPro" id="IPR039420">
    <property type="entry name" value="WalR-like"/>
</dbReference>
<name>A0A9X3TRN0_9BACL</name>
<dbReference type="GO" id="GO:0000976">
    <property type="term" value="F:transcription cis-regulatory region binding"/>
    <property type="evidence" value="ECO:0007669"/>
    <property type="project" value="TreeGrafter"/>
</dbReference>
<dbReference type="Pfam" id="PF00486">
    <property type="entry name" value="Trans_reg_C"/>
    <property type="match status" value="1"/>
</dbReference>
<dbReference type="PANTHER" id="PTHR48111">
    <property type="entry name" value="REGULATOR OF RPOS"/>
    <property type="match status" value="1"/>
</dbReference>
<dbReference type="InterPro" id="IPR036388">
    <property type="entry name" value="WH-like_DNA-bd_sf"/>
</dbReference>
<dbReference type="InterPro" id="IPR001867">
    <property type="entry name" value="OmpR/PhoB-type_DNA-bd"/>
</dbReference>
<dbReference type="InterPro" id="IPR016032">
    <property type="entry name" value="Sig_transdc_resp-reg_C-effctor"/>
</dbReference>
<evidence type="ECO:0000256" key="6">
    <source>
        <dbReference type="PROSITE-ProRule" id="PRU01091"/>
    </source>
</evidence>
<evidence type="ECO:0000256" key="5">
    <source>
        <dbReference type="ARBA" id="ARBA00023163"/>
    </source>
</evidence>
<evidence type="ECO:0000313" key="8">
    <source>
        <dbReference type="EMBL" id="MDA5109134.1"/>
    </source>
</evidence>
<comment type="caution">
    <text evidence="8">The sequence shown here is derived from an EMBL/GenBank/DDBJ whole genome shotgun (WGS) entry which is preliminary data.</text>
</comment>
<evidence type="ECO:0000256" key="3">
    <source>
        <dbReference type="ARBA" id="ARBA00023015"/>
    </source>
</evidence>
<gene>
    <name evidence="8" type="ORF">O3V59_12230</name>
</gene>
<dbReference type="CDD" id="cd00383">
    <property type="entry name" value="trans_reg_C"/>
    <property type="match status" value="1"/>
</dbReference>
<dbReference type="Proteomes" id="UP001151071">
    <property type="component" value="Unassembled WGS sequence"/>
</dbReference>
<dbReference type="PROSITE" id="PS51755">
    <property type="entry name" value="OMPR_PHOB"/>
    <property type="match status" value="1"/>
</dbReference>
<dbReference type="RefSeq" id="WP_271140221.1">
    <property type="nucleotide sequence ID" value="NZ_JAPYYP010000013.1"/>
</dbReference>
<keyword evidence="2" id="KW-0902">Two-component regulatory system</keyword>
<protein>
    <submittedName>
        <fullName evidence="8">Winged helix-turn-helix domain-containing protein</fullName>
    </submittedName>
</protein>
<sequence>MSGERTLLQFQPDACTVSRGGETIRLLPKEFALFQFLYEHAGRPFSRAELLDRVWGLEDPTDRTVDDHIYRLRKKLRGWRDAVTIDTVRGVGYRLTRKGARLANPLVSFPEFSQNVYRLLELYHGMGMGAALQTLSAHRDVLGIELDPFYAVYIRFVRGDFAWFVETSSLPFEEKLFYLLHIFSMVQKNPRESLRLFERVRSEPDRLPPRWRDELEINVIGLYLETGQWDKAERQMAKAEGIVARLGSDSFTLLLRYTQILYALLRDRLTEAEQLIRRSEEQLSRIPMQRELGSLTLLKGMYMYRRAEQQQARQLVEEGMEVLRASRFVPHVIYGVRLVLFFLDTFGWDAEWQHKYSTLWEELAAEYRFDYLARSIPALVQRPF</sequence>
<dbReference type="GO" id="GO:0005829">
    <property type="term" value="C:cytosol"/>
    <property type="evidence" value="ECO:0007669"/>
    <property type="project" value="TreeGrafter"/>
</dbReference>
<accession>A0A9X3TRN0</accession>
<keyword evidence="3" id="KW-0805">Transcription regulation</keyword>
<reference evidence="8" key="1">
    <citation type="submission" date="2022-12" db="EMBL/GenBank/DDBJ databases">
        <title>Draft genome sequence of the thermophilic strain Brevibacillus thermoruber HT42, isolated from Los Humeros, Puebla, Mexico, with biotechnological potential.</title>
        <authorList>
            <person name="Lara Sanchez J."/>
            <person name="Solis Palacios R."/>
            <person name="Bustos Baena A.S."/>
            <person name="Ruz Baez A.E."/>
            <person name="Espinosa Luna G."/>
            <person name="Oliart Ros R.M."/>
        </authorList>
    </citation>
    <scope>NUCLEOTIDE SEQUENCE</scope>
    <source>
        <strain evidence="8">HT42</strain>
    </source>
</reference>
<evidence type="ECO:0000313" key="9">
    <source>
        <dbReference type="Proteomes" id="UP001151071"/>
    </source>
</evidence>
<dbReference type="SMART" id="SM00862">
    <property type="entry name" value="Trans_reg_C"/>
    <property type="match status" value="1"/>
</dbReference>
<evidence type="ECO:0000259" key="7">
    <source>
        <dbReference type="PROSITE" id="PS51755"/>
    </source>
</evidence>
<keyword evidence="5" id="KW-0804">Transcription</keyword>
<keyword evidence="4 6" id="KW-0238">DNA-binding</keyword>
<dbReference type="GO" id="GO:0000156">
    <property type="term" value="F:phosphorelay response regulator activity"/>
    <property type="evidence" value="ECO:0007669"/>
    <property type="project" value="TreeGrafter"/>
</dbReference>
<keyword evidence="9" id="KW-1185">Reference proteome</keyword>
<feature type="DNA-binding region" description="OmpR/PhoB-type" evidence="6">
    <location>
        <begin position="1"/>
        <end position="97"/>
    </location>
</feature>
<dbReference type="EMBL" id="JAPYYP010000013">
    <property type="protein sequence ID" value="MDA5109134.1"/>
    <property type="molecule type" value="Genomic_DNA"/>
</dbReference>
<feature type="domain" description="OmpR/PhoB-type" evidence="7">
    <location>
        <begin position="1"/>
        <end position="97"/>
    </location>
</feature>
<proteinExistence type="predicted"/>
<dbReference type="GO" id="GO:0006355">
    <property type="term" value="P:regulation of DNA-templated transcription"/>
    <property type="evidence" value="ECO:0007669"/>
    <property type="project" value="InterPro"/>
</dbReference>
<evidence type="ECO:0000256" key="1">
    <source>
        <dbReference type="ARBA" id="ARBA00022553"/>
    </source>
</evidence>
<dbReference type="PANTHER" id="PTHR48111:SF40">
    <property type="entry name" value="PHOSPHATE REGULON TRANSCRIPTIONAL REGULATORY PROTEIN PHOB"/>
    <property type="match status" value="1"/>
</dbReference>
<dbReference type="AlphaFoldDB" id="A0A9X3TRN0"/>